<dbReference type="InterPro" id="IPR038718">
    <property type="entry name" value="SNF2-like_sf"/>
</dbReference>
<dbReference type="SMART" id="SM00487">
    <property type="entry name" value="DEXDc"/>
    <property type="match status" value="1"/>
</dbReference>
<keyword evidence="5" id="KW-1133">Transmembrane helix</keyword>
<evidence type="ECO:0000313" key="8">
    <source>
        <dbReference type="EMBL" id="KAF2667764.1"/>
    </source>
</evidence>
<dbReference type="GO" id="GO:0006281">
    <property type="term" value="P:DNA repair"/>
    <property type="evidence" value="ECO:0007669"/>
    <property type="project" value="TreeGrafter"/>
</dbReference>
<feature type="domain" description="Helicase ATP-binding" evidence="6">
    <location>
        <begin position="399"/>
        <end position="652"/>
    </location>
</feature>
<reference evidence="8" key="1">
    <citation type="journal article" date="2020" name="Stud. Mycol.">
        <title>101 Dothideomycetes genomes: a test case for predicting lifestyles and emergence of pathogens.</title>
        <authorList>
            <person name="Haridas S."/>
            <person name="Albert R."/>
            <person name="Binder M."/>
            <person name="Bloem J."/>
            <person name="Labutti K."/>
            <person name="Salamov A."/>
            <person name="Andreopoulos B."/>
            <person name="Baker S."/>
            <person name="Barry K."/>
            <person name="Bills G."/>
            <person name="Bluhm B."/>
            <person name="Cannon C."/>
            <person name="Castanera R."/>
            <person name="Culley D."/>
            <person name="Daum C."/>
            <person name="Ezra D."/>
            <person name="Gonzalez J."/>
            <person name="Henrissat B."/>
            <person name="Kuo A."/>
            <person name="Liang C."/>
            <person name="Lipzen A."/>
            <person name="Lutzoni F."/>
            <person name="Magnuson J."/>
            <person name="Mondo S."/>
            <person name="Nolan M."/>
            <person name="Ohm R."/>
            <person name="Pangilinan J."/>
            <person name="Park H.-J."/>
            <person name="Ramirez L."/>
            <person name="Alfaro M."/>
            <person name="Sun H."/>
            <person name="Tritt A."/>
            <person name="Yoshinaga Y."/>
            <person name="Zwiers L.-H."/>
            <person name="Turgeon B."/>
            <person name="Goodwin S."/>
            <person name="Spatafora J."/>
            <person name="Crous P."/>
            <person name="Grigoriev I."/>
        </authorList>
    </citation>
    <scope>NUCLEOTIDE SEQUENCE</scope>
    <source>
        <strain evidence="8">CBS 115976</strain>
    </source>
</reference>
<keyword evidence="5" id="KW-0812">Transmembrane</keyword>
<dbReference type="SMART" id="SM00490">
    <property type="entry name" value="HELICc"/>
    <property type="match status" value="1"/>
</dbReference>
<evidence type="ECO:0000256" key="2">
    <source>
        <dbReference type="ARBA" id="ARBA00022801"/>
    </source>
</evidence>
<protein>
    <recommendedName>
        <fullName evidence="10">Helicase ATP-binding domain-containing protein</fullName>
    </recommendedName>
</protein>
<organism evidence="8 9">
    <name type="scientific">Microthyrium microscopicum</name>
    <dbReference type="NCBI Taxonomy" id="703497"/>
    <lineage>
        <taxon>Eukaryota</taxon>
        <taxon>Fungi</taxon>
        <taxon>Dikarya</taxon>
        <taxon>Ascomycota</taxon>
        <taxon>Pezizomycotina</taxon>
        <taxon>Dothideomycetes</taxon>
        <taxon>Dothideomycetes incertae sedis</taxon>
        <taxon>Microthyriales</taxon>
        <taxon>Microthyriaceae</taxon>
        <taxon>Microthyrium</taxon>
    </lineage>
</organism>
<dbReference type="Pfam" id="PF00271">
    <property type="entry name" value="Helicase_C"/>
    <property type="match status" value="1"/>
</dbReference>
<keyword evidence="5" id="KW-0472">Membrane</keyword>
<feature type="transmembrane region" description="Helical" evidence="5">
    <location>
        <begin position="868"/>
        <end position="885"/>
    </location>
</feature>
<evidence type="ECO:0000256" key="3">
    <source>
        <dbReference type="ARBA" id="ARBA00022840"/>
    </source>
</evidence>
<evidence type="ECO:0000256" key="4">
    <source>
        <dbReference type="SAM" id="MobiDB-lite"/>
    </source>
</evidence>
<gene>
    <name evidence="8" type="ORF">BT63DRAFT_472436</name>
</gene>
<evidence type="ECO:0000313" key="9">
    <source>
        <dbReference type="Proteomes" id="UP000799302"/>
    </source>
</evidence>
<dbReference type="AlphaFoldDB" id="A0A6A6UA37"/>
<dbReference type="Pfam" id="PF00176">
    <property type="entry name" value="SNF2-rel_dom"/>
    <property type="match status" value="1"/>
</dbReference>
<evidence type="ECO:0000256" key="1">
    <source>
        <dbReference type="ARBA" id="ARBA00022741"/>
    </source>
</evidence>
<evidence type="ECO:0008006" key="10">
    <source>
        <dbReference type="Google" id="ProtNLM"/>
    </source>
</evidence>
<name>A0A6A6UA37_9PEZI</name>
<dbReference type="OrthoDB" id="4500730at2759"/>
<dbReference type="InterPro" id="IPR000330">
    <property type="entry name" value="SNF2_N"/>
</dbReference>
<feature type="region of interest" description="Disordered" evidence="4">
    <location>
        <begin position="1057"/>
        <end position="1080"/>
    </location>
</feature>
<dbReference type="CDD" id="cd18793">
    <property type="entry name" value="SF2_C_SNF"/>
    <property type="match status" value="1"/>
</dbReference>
<feature type="domain" description="Helicase C-terminal" evidence="7">
    <location>
        <begin position="879"/>
        <end position="963"/>
    </location>
</feature>
<dbReference type="InterPro" id="IPR049730">
    <property type="entry name" value="SNF2/RAD54-like_C"/>
</dbReference>
<keyword evidence="2" id="KW-0378">Hydrolase</keyword>
<dbReference type="SUPFAM" id="SSF52540">
    <property type="entry name" value="P-loop containing nucleoside triphosphate hydrolases"/>
    <property type="match status" value="2"/>
</dbReference>
<dbReference type="Gene3D" id="3.40.50.300">
    <property type="entry name" value="P-loop containing nucleotide triphosphate hydrolases"/>
    <property type="match status" value="1"/>
</dbReference>
<keyword evidence="9" id="KW-1185">Reference proteome</keyword>
<keyword evidence="1" id="KW-0547">Nucleotide-binding</keyword>
<dbReference type="GO" id="GO:0005524">
    <property type="term" value="F:ATP binding"/>
    <property type="evidence" value="ECO:0007669"/>
    <property type="project" value="UniProtKB-KW"/>
</dbReference>
<evidence type="ECO:0000256" key="5">
    <source>
        <dbReference type="SAM" id="Phobius"/>
    </source>
</evidence>
<dbReference type="GO" id="GO:0008094">
    <property type="term" value="F:ATP-dependent activity, acting on DNA"/>
    <property type="evidence" value="ECO:0007669"/>
    <property type="project" value="TreeGrafter"/>
</dbReference>
<dbReference type="EMBL" id="MU004237">
    <property type="protein sequence ID" value="KAF2667764.1"/>
    <property type="molecule type" value="Genomic_DNA"/>
</dbReference>
<dbReference type="PANTHER" id="PTHR45626">
    <property type="entry name" value="TRANSCRIPTION TERMINATION FACTOR 2-RELATED"/>
    <property type="match status" value="1"/>
</dbReference>
<dbReference type="InterPro" id="IPR050628">
    <property type="entry name" value="SNF2_RAD54_helicase_TF"/>
</dbReference>
<sequence length="1080" mass="123076">MTEPLSSGKLPDIKYDIKYDTNTIVRMRAMTEQLKNRGIKNLKDQAFKLLNLNDDHDLKQLVIGHPWFWNLWYKFRDGFELNPNAVKGNCPTDATIAGQSLEYHLDVRSIHNYGDDSQCCMHSEIDALTWITFNVLRKLSAVTLAHPHTEEAALGVVKLLLWLRQPYRTTKKVPQTEALDDCIEKELGIPLYLPDEAAYKHVNVYNQVFVHRNGNFFNTNSDWKDPDPIEDENSPVASEKTAFNYDLFAGTKEEHQKQIDALVASAPEESKPTWEKCLKVSHQNINHIGELEASPSVVERSLHFGSYTELEDDCRKPQVNKKKLPAVPVLESQLAPSISSIERAQQRAAAEEIEELRKRTDELSDMSDPGIWNLTFKECCELINVNPEHEFKRPPLMNQPWYLLDHQVEAVAVIIKNIIPIKKISQNYDLKDPRRGFLLADGTGLGKSIEVFASILTLIHKRLELQKNYPHLLEDVEAQWPDKPHLVVCPADLVLDCVRNMKSWSSDVHVIQYDDRMKMDLKEAVSGPSNKKGPHQTIVVCSYPFLVARHGTGGKAQQKARKTSGENKNSSSVTKKIMSKPSLQGIFGGVWADEGHYLKGRGSTRTQTMLELRASFYVLITGTPIHNMSSDLEAQMDFLVDPYKAEAYIRKRWTGKHIPFSWDPWTVSVGEDEKWVYATRYGMASIRDKEKGPEQNEMIKNAMRPFTIRRSTTTVVNGKAIGEDIPHRVIRKNDLMGTPAHVAMKRKVILRIYPDYDSPEFRFAFDTERLRVFTHATFCTALENVQLMSKDIAKAWSIVQVCNPEDSLREYFRFLCENDRRFAAKEKPEFFEAASDEKLLSYVVDRSVKLQLLAYDLGVRVVLQRKKIIIWVFWPCIQLLVLAFLRSLGLKAAAFHAQLSQDARQRLVKKFNEEDDIMILVMNYNVASEGLNLHFKCHTAILLCRAASQPAEEQAQARICRLFQTMPQTIILYMEHGTADVNQMLWNMFKDAPQTGTWLDMDKIKAQSESGKVQKRSFESSDLEEDADEGIDDRDEYAEVLSAAAVLSRAQLAKVGVNEASRKQKAADAKKGQAEASNAM</sequence>
<proteinExistence type="predicted"/>
<dbReference type="GO" id="GO:0005634">
    <property type="term" value="C:nucleus"/>
    <property type="evidence" value="ECO:0007669"/>
    <property type="project" value="TreeGrafter"/>
</dbReference>
<dbReference type="InterPro" id="IPR001650">
    <property type="entry name" value="Helicase_C-like"/>
</dbReference>
<feature type="region of interest" description="Disordered" evidence="4">
    <location>
        <begin position="1010"/>
        <end position="1034"/>
    </location>
</feature>
<evidence type="ECO:0000259" key="6">
    <source>
        <dbReference type="SMART" id="SM00487"/>
    </source>
</evidence>
<feature type="compositionally biased region" description="Basic and acidic residues" evidence="4">
    <location>
        <begin position="1060"/>
        <end position="1073"/>
    </location>
</feature>
<feature type="region of interest" description="Disordered" evidence="4">
    <location>
        <begin position="553"/>
        <end position="575"/>
    </location>
</feature>
<dbReference type="Proteomes" id="UP000799302">
    <property type="component" value="Unassembled WGS sequence"/>
</dbReference>
<dbReference type="Gene3D" id="3.40.50.10810">
    <property type="entry name" value="Tandem AAA-ATPase domain"/>
    <property type="match status" value="1"/>
</dbReference>
<dbReference type="InterPro" id="IPR014001">
    <property type="entry name" value="Helicase_ATP-bd"/>
</dbReference>
<dbReference type="InterPro" id="IPR027417">
    <property type="entry name" value="P-loop_NTPase"/>
</dbReference>
<dbReference type="GO" id="GO:0016787">
    <property type="term" value="F:hydrolase activity"/>
    <property type="evidence" value="ECO:0007669"/>
    <property type="project" value="UniProtKB-KW"/>
</dbReference>
<keyword evidence="3" id="KW-0067">ATP-binding</keyword>
<feature type="compositionally biased region" description="Acidic residues" evidence="4">
    <location>
        <begin position="1021"/>
        <end position="1034"/>
    </location>
</feature>
<accession>A0A6A6UA37</accession>
<evidence type="ECO:0000259" key="7">
    <source>
        <dbReference type="SMART" id="SM00490"/>
    </source>
</evidence>